<sequence length="373" mass="42053">MPVKIISIFNNKGGVGKTTLTFHLAHALAKMGHKVLLVDLDPQCNLSIYCMPVETIQEIWDAEVPYIDEPGFADTRKTVSARAFKTVCSKPRTIHFLLKPAEEGTGELETLPPPYRLAPNLDLIPGRLTLHMFEEMVARRWSEAFVGQPLALRTLSEIRRLISEYAEHHGYDIAIADTSPSLGPLNKVALSTVDAFLIPCAPDLFSLYGVRNIGNSLTRWNAELRTLYTLIPASRRPHFPNTFVRFLGYTIYNAKLRAGATKWDMAIAHYNYAQQIPDVISQHVPKELSEGIAAKLLRQPIGETAVMHTHNTFPAHAQKYHCPMWELPDREDLEESDQATIRPNRQRYLDTKDAYAKFAQAVLKRTALVEADL</sequence>
<organism evidence="2 3">
    <name type="scientific">Ramlibacter monticola</name>
    <dbReference type="NCBI Taxonomy" id="1926872"/>
    <lineage>
        <taxon>Bacteria</taxon>
        <taxon>Pseudomonadati</taxon>
        <taxon>Pseudomonadota</taxon>
        <taxon>Betaproteobacteria</taxon>
        <taxon>Burkholderiales</taxon>
        <taxon>Comamonadaceae</taxon>
        <taxon>Ramlibacter</taxon>
    </lineage>
</organism>
<evidence type="ECO:0000313" key="2">
    <source>
        <dbReference type="EMBL" id="MBL0393933.1"/>
    </source>
</evidence>
<dbReference type="PANTHER" id="PTHR13696:SF99">
    <property type="entry name" value="COBYRINIC ACID AC-DIAMIDE SYNTHASE"/>
    <property type="match status" value="1"/>
</dbReference>
<dbReference type="PANTHER" id="PTHR13696">
    <property type="entry name" value="P-LOOP CONTAINING NUCLEOSIDE TRIPHOSPHATE HYDROLASE"/>
    <property type="match status" value="1"/>
</dbReference>
<keyword evidence="3" id="KW-1185">Reference proteome</keyword>
<dbReference type="Gene3D" id="3.40.50.300">
    <property type="entry name" value="P-loop containing nucleotide triphosphate hydrolases"/>
    <property type="match status" value="1"/>
</dbReference>
<comment type="caution">
    <text evidence="2">The sequence shown here is derived from an EMBL/GenBank/DDBJ whole genome shotgun (WGS) entry which is preliminary data.</text>
</comment>
<dbReference type="InterPro" id="IPR050678">
    <property type="entry name" value="DNA_Partitioning_ATPase"/>
</dbReference>
<reference evidence="2 3" key="1">
    <citation type="journal article" date="2017" name="Int. J. Syst. Evol. Microbiol.">
        <title>Ramlibacter monticola sp. nov., isolated from forest soil.</title>
        <authorList>
            <person name="Chaudhary D.K."/>
            <person name="Kim J."/>
        </authorList>
    </citation>
    <scope>NUCLEOTIDE SEQUENCE [LARGE SCALE GENOMIC DNA]</scope>
    <source>
        <strain evidence="2 3">KACC 19175</strain>
    </source>
</reference>
<accession>A0A937CVN4</accession>
<dbReference type="EMBL" id="JAEQNE010000006">
    <property type="protein sequence ID" value="MBL0393933.1"/>
    <property type="molecule type" value="Genomic_DNA"/>
</dbReference>
<dbReference type="AlphaFoldDB" id="A0A937CVN4"/>
<evidence type="ECO:0000259" key="1">
    <source>
        <dbReference type="Pfam" id="PF13614"/>
    </source>
</evidence>
<dbReference type="SUPFAM" id="SSF52540">
    <property type="entry name" value="P-loop containing nucleoside triphosphate hydrolases"/>
    <property type="match status" value="1"/>
</dbReference>
<gene>
    <name evidence="2" type="ORF">JJ685_22535</name>
</gene>
<feature type="domain" description="AAA" evidence="1">
    <location>
        <begin position="4"/>
        <end position="221"/>
    </location>
</feature>
<dbReference type="InterPro" id="IPR025669">
    <property type="entry name" value="AAA_dom"/>
</dbReference>
<evidence type="ECO:0000313" key="3">
    <source>
        <dbReference type="Proteomes" id="UP000599109"/>
    </source>
</evidence>
<proteinExistence type="predicted"/>
<dbReference type="Pfam" id="PF13614">
    <property type="entry name" value="AAA_31"/>
    <property type="match status" value="1"/>
</dbReference>
<name>A0A937CVN4_9BURK</name>
<protein>
    <submittedName>
        <fullName evidence="2">ParA family protein</fullName>
    </submittedName>
</protein>
<dbReference type="Proteomes" id="UP000599109">
    <property type="component" value="Unassembled WGS sequence"/>
</dbReference>
<dbReference type="CDD" id="cd02042">
    <property type="entry name" value="ParAB_family"/>
    <property type="match status" value="1"/>
</dbReference>
<dbReference type="InterPro" id="IPR027417">
    <property type="entry name" value="P-loop_NTPase"/>
</dbReference>
<dbReference type="RefSeq" id="WP_201676581.1">
    <property type="nucleotide sequence ID" value="NZ_JAEQNE010000006.1"/>
</dbReference>